<evidence type="ECO:0000313" key="4">
    <source>
        <dbReference type="Proteomes" id="UP001557470"/>
    </source>
</evidence>
<dbReference type="Pfam" id="PF01302">
    <property type="entry name" value="CAP_GLY"/>
    <property type="match status" value="1"/>
</dbReference>
<reference evidence="3 4" key="1">
    <citation type="submission" date="2024-06" db="EMBL/GenBank/DDBJ databases">
        <authorList>
            <person name="Pan Q."/>
            <person name="Wen M."/>
            <person name="Jouanno E."/>
            <person name="Zahm M."/>
            <person name="Klopp C."/>
            <person name="Cabau C."/>
            <person name="Louis A."/>
            <person name="Berthelot C."/>
            <person name="Parey E."/>
            <person name="Roest Crollius H."/>
            <person name="Montfort J."/>
            <person name="Robinson-Rechavi M."/>
            <person name="Bouchez O."/>
            <person name="Lampietro C."/>
            <person name="Lopez Roques C."/>
            <person name="Donnadieu C."/>
            <person name="Postlethwait J."/>
            <person name="Bobe J."/>
            <person name="Verreycken H."/>
            <person name="Guiguen Y."/>
        </authorList>
    </citation>
    <scope>NUCLEOTIDE SEQUENCE [LARGE SCALE GENOMIC DNA]</scope>
    <source>
        <strain evidence="3">Up_M1</strain>
        <tissue evidence="3">Testis</tissue>
    </source>
</reference>
<comment type="caution">
    <text evidence="3">The sequence shown here is derived from an EMBL/GenBank/DDBJ whole genome shotgun (WGS) entry which is preliminary data.</text>
</comment>
<feature type="region of interest" description="Disordered" evidence="1">
    <location>
        <begin position="593"/>
        <end position="636"/>
    </location>
</feature>
<evidence type="ECO:0000259" key="2">
    <source>
        <dbReference type="PROSITE" id="PS50245"/>
    </source>
</evidence>
<dbReference type="SMART" id="SM01052">
    <property type="entry name" value="CAP_GLY"/>
    <property type="match status" value="1"/>
</dbReference>
<name>A0ABD0XB57_UMBPY</name>
<organism evidence="3 4">
    <name type="scientific">Umbra pygmaea</name>
    <name type="common">Eastern mudminnow</name>
    <dbReference type="NCBI Taxonomy" id="75934"/>
    <lineage>
        <taxon>Eukaryota</taxon>
        <taxon>Metazoa</taxon>
        <taxon>Chordata</taxon>
        <taxon>Craniata</taxon>
        <taxon>Vertebrata</taxon>
        <taxon>Euteleostomi</taxon>
        <taxon>Actinopterygii</taxon>
        <taxon>Neopterygii</taxon>
        <taxon>Teleostei</taxon>
        <taxon>Protacanthopterygii</taxon>
        <taxon>Esociformes</taxon>
        <taxon>Umbridae</taxon>
        <taxon>Umbra</taxon>
    </lineage>
</organism>
<dbReference type="AlphaFoldDB" id="A0ABD0XB57"/>
<dbReference type="PANTHER" id="PTHR13958:SF3">
    <property type="entry name" value="CAP-GLY DOMAIN-CONTAINING PROTEIN-RELATED"/>
    <property type="match status" value="1"/>
</dbReference>
<sequence length="982" mass="110632">MPVMTRPGFWTGSGLNRLFSSGGLRNYDDKTNTKEHLLSKQGSTEDSNYSNCHTVKCMPRSQSACAGISPQCDTVKTGVKDHFLTGHQTEEKIQTSKSHPSYTEEKRLSEKIVNKDTLAAFLHMASSLKNISIRVPFSNTSKAKSFTVSSNTGSPFLSESKENFDDDQKMYEVQDKKQELPKMSCTKLYPVDPGFTIEVMCDPVTLNVQNDQRSRLLPIRNNVDNNPQLSSVETEEVLVSQQSVNIIDPKDVQQNMKTKKCISNTGCLFTEPFVHKISNGETKIRPAETPSCDGSASETEDEFDKYSSSSECLTYFEEDEKALIDGARDRGNKIFPHFTHSSKNESQTQPSCQNPARINHSFSIKTFTEPCMPLVLKKSEMSETATKAWSKTMLSEEGLSEILSPVDEVLSYGSCEFPPSAMHCPGYGSLSSSLLPPQPAFEVITWTSEEDFPSLFEGHELNIQEDQSVNSERVSPLPDDLAPHLNRGAFSGDAKLSMASSTAHPTFQNVFHQMESSVLEDEDEIDPQFPFEIGDRVILHYSQSGVVKYKGPAAFAGGFWADMKLDQPDGNHNGTVSEVHDFRCERNCGVLVRPSDISHSPETQDSDLDTGVEEDAFSDDEQPNYSKSEGAKASGVHRGVKALTRPLETNRFRIQNISLTSTSKITRKEEDFQEKGSQKTPPYCSEMTERSRFSSLIPESPLFQIDCDSCQQTAPHTMSTISNLNSWVERLTEELIQDFIMDALEIWMRTKEKDILNENNRHSDTTKKKEDTAVNKLCFIEQWHDTLNSADPGNVQVQPHDQDIVYRLVDTAVETLLGHAKSTTMYVPEAPGYIIDEESIKAYGQIMYQLISEILHEVLADRFGITRSMWQKSNILSSLVSSRISLTDMKAAVRSEVQKELNLEKTDLQTKERLLKLCKYRSARRDRVDYILIQELHKEELQWVDYSADQITVKMKLSEEIFSLLLEDTISVLKHIYMTPSF</sequence>
<accession>A0ABD0XB57</accession>
<dbReference type="PROSITE" id="PS50245">
    <property type="entry name" value="CAP_GLY_2"/>
    <property type="match status" value="1"/>
</dbReference>
<evidence type="ECO:0000256" key="1">
    <source>
        <dbReference type="SAM" id="MobiDB-lite"/>
    </source>
</evidence>
<dbReference type="EMBL" id="JAGEUA010000005">
    <property type="protein sequence ID" value="KAL0978977.1"/>
    <property type="molecule type" value="Genomic_DNA"/>
</dbReference>
<gene>
    <name evidence="3" type="ORF">UPYG_G00178770</name>
</gene>
<keyword evidence="4" id="KW-1185">Reference proteome</keyword>
<dbReference type="InterPro" id="IPR036859">
    <property type="entry name" value="CAP-Gly_dom_sf"/>
</dbReference>
<dbReference type="Proteomes" id="UP001557470">
    <property type="component" value="Unassembled WGS sequence"/>
</dbReference>
<dbReference type="InterPro" id="IPR028750">
    <property type="entry name" value="CEP350/CC187"/>
</dbReference>
<dbReference type="Gene3D" id="2.30.30.190">
    <property type="entry name" value="CAP Gly-rich-like domain"/>
    <property type="match status" value="1"/>
</dbReference>
<dbReference type="PANTHER" id="PTHR13958">
    <property type="entry name" value="CENTROSOME-ASSOCIATED PROTEIN 350"/>
    <property type="match status" value="1"/>
</dbReference>
<dbReference type="InterPro" id="IPR000938">
    <property type="entry name" value="CAP-Gly_domain"/>
</dbReference>
<dbReference type="SUPFAM" id="SSF74924">
    <property type="entry name" value="Cap-Gly domain"/>
    <property type="match status" value="1"/>
</dbReference>
<protein>
    <recommendedName>
        <fullName evidence="2">CAP-Gly domain-containing protein</fullName>
    </recommendedName>
</protein>
<feature type="domain" description="CAP-Gly" evidence="2">
    <location>
        <begin position="551"/>
        <end position="593"/>
    </location>
</feature>
<proteinExistence type="predicted"/>
<feature type="compositionally biased region" description="Acidic residues" evidence="1">
    <location>
        <begin position="604"/>
        <end position="622"/>
    </location>
</feature>
<evidence type="ECO:0000313" key="3">
    <source>
        <dbReference type="EMBL" id="KAL0978977.1"/>
    </source>
</evidence>